<evidence type="ECO:0000256" key="1">
    <source>
        <dbReference type="SAM" id="Phobius"/>
    </source>
</evidence>
<reference evidence="2 3" key="1">
    <citation type="submission" date="2018-05" db="EMBL/GenBank/DDBJ databases">
        <title>A metagenomic window into the 2 km-deep terrestrial subsurface aquifer revealed taxonomically and functionally diverse microbial community comprising novel uncultured bacterial lineages.</title>
        <authorList>
            <person name="Kadnikov V.V."/>
            <person name="Mardanov A.V."/>
            <person name="Beletsky A.V."/>
            <person name="Banks D."/>
            <person name="Pimenov N.V."/>
            <person name="Frank Y.A."/>
            <person name="Karnachuk O.V."/>
            <person name="Ravin N.V."/>
        </authorList>
    </citation>
    <scope>NUCLEOTIDE SEQUENCE [LARGE SCALE GENOMIC DNA]</scope>
    <source>
        <strain evidence="2">BY5</strain>
    </source>
</reference>
<keyword evidence="1" id="KW-1133">Transmembrane helix</keyword>
<name>A0A367ZNX7_9BACT</name>
<dbReference type="AlphaFoldDB" id="A0A367ZNX7"/>
<keyword evidence="1" id="KW-0812">Transmembrane</keyword>
<proteinExistence type="predicted"/>
<accession>A0A367ZNX7</accession>
<evidence type="ECO:0000313" key="3">
    <source>
        <dbReference type="Proteomes" id="UP000252355"/>
    </source>
</evidence>
<feature type="transmembrane region" description="Helical" evidence="1">
    <location>
        <begin position="40"/>
        <end position="60"/>
    </location>
</feature>
<sequence>MKTAKRPVSMLLILSIVTSFFLLPARPAHAGILGSFLQAIRPLAGIAGKVAGAVIGASLCGAFCPPLGMIAGGIMGWIAGGIITGYGTSSLTNLATLAGGVVGAMALGPGAVGMVGGFLLGAFLGRMAMRILHSADNTITGGILFKKATSGVSNLFGGARSTSSPAFTPTVPAASSLGVTVSGDRSAEIQAAESKYKAAYQNYIEATQKGDSKAAAEAHKIYLNAYQTYQNLSAGK</sequence>
<organism evidence="2 3">
    <name type="scientific">Candidatus Ozemobacter sibiricus</name>
    <dbReference type="NCBI Taxonomy" id="2268124"/>
    <lineage>
        <taxon>Bacteria</taxon>
        <taxon>Candidatus Ozemobacteria</taxon>
        <taxon>Candidatus Ozemobacterales</taxon>
        <taxon>Candidatus Ozemobacteraceae</taxon>
        <taxon>Candidatus Ozemobacter</taxon>
    </lineage>
</organism>
<feature type="transmembrane region" description="Helical" evidence="1">
    <location>
        <begin position="94"/>
        <end position="124"/>
    </location>
</feature>
<feature type="transmembrane region" description="Helical" evidence="1">
    <location>
        <begin position="67"/>
        <end position="88"/>
    </location>
</feature>
<dbReference type="EMBL" id="QOQW01000010">
    <property type="protein sequence ID" value="RCK79834.1"/>
    <property type="molecule type" value="Genomic_DNA"/>
</dbReference>
<evidence type="ECO:0000313" key="2">
    <source>
        <dbReference type="EMBL" id="RCK79834.1"/>
    </source>
</evidence>
<gene>
    <name evidence="2" type="ORF">OZSIB_3988</name>
</gene>
<comment type="caution">
    <text evidence="2">The sequence shown here is derived from an EMBL/GenBank/DDBJ whole genome shotgun (WGS) entry which is preliminary data.</text>
</comment>
<keyword evidence="1" id="KW-0472">Membrane</keyword>
<protein>
    <submittedName>
        <fullName evidence="2">Uncharacterized protein</fullName>
    </submittedName>
</protein>
<dbReference type="Proteomes" id="UP000252355">
    <property type="component" value="Unassembled WGS sequence"/>
</dbReference>